<dbReference type="Proteomes" id="UP000523821">
    <property type="component" value="Unassembled WGS sequence"/>
</dbReference>
<evidence type="ECO:0000313" key="2">
    <source>
        <dbReference type="EMBL" id="MBB5752965.1"/>
    </source>
</evidence>
<keyword evidence="2" id="KW-0808">Transferase</keyword>
<proteinExistence type="inferred from homology"/>
<dbReference type="RefSeq" id="WP_183855227.1">
    <property type="nucleotide sequence ID" value="NZ_JACHOO010000003.1"/>
</dbReference>
<dbReference type="Pfam" id="PF00480">
    <property type="entry name" value="ROK"/>
    <property type="match status" value="1"/>
</dbReference>
<sequence length="298" mass="30011">MRLAFDIGGSKIDFAMVAEDGGIAHRATRPTPREHWDDFVATMRALLEGAPDGPVGLSIAGTTDPRTGMALAANVPVTNGHRLEAELGAALGRTVKAGNDADCFALAEATVGPGRGHAVVFGIILGSGVGGGLVVEGRIVRGTTGVAGEWGHGPILVDAGLARGVPPIRCGCGQYGCVDAYGSARGLEKIFRAQTGRDAPSDAVTAAWHEGEPEATRAVEAQLDFLAGPLAMVVNTVGAGLVPAGGGLAGDARLIAALDARVRAGTLHRFDTPLVVPGATRAASGLIGAAMLVEPVAP</sequence>
<evidence type="ECO:0000256" key="1">
    <source>
        <dbReference type="ARBA" id="ARBA00006479"/>
    </source>
</evidence>
<comment type="caution">
    <text evidence="2">The sequence shown here is derived from an EMBL/GenBank/DDBJ whole genome shotgun (WGS) entry which is preliminary data.</text>
</comment>
<keyword evidence="3" id="KW-1185">Reference proteome</keyword>
<organism evidence="2 3">
    <name type="scientific">Prosthecomicrobium pneumaticum</name>
    <dbReference type="NCBI Taxonomy" id="81895"/>
    <lineage>
        <taxon>Bacteria</taxon>
        <taxon>Pseudomonadati</taxon>
        <taxon>Pseudomonadota</taxon>
        <taxon>Alphaproteobacteria</taxon>
        <taxon>Hyphomicrobiales</taxon>
        <taxon>Kaistiaceae</taxon>
        <taxon>Prosthecomicrobium</taxon>
    </lineage>
</organism>
<dbReference type="AlphaFoldDB" id="A0A7W9FLP2"/>
<evidence type="ECO:0000313" key="3">
    <source>
        <dbReference type="Proteomes" id="UP000523821"/>
    </source>
</evidence>
<reference evidence="2 3" key="1">
    <citation type="submission" date="2020-08" db="EMBL/GenBank/DDBJ databases">
        <title>Genomic Encyclopedia of Type Strains, Phase IV (KMG-IV): sequencing the most valuable type-strain genomes for metagenomic binning, comparative biology and taxonomic classification.</title>
        <authorList>
            <person name="Goeker M."/>
        </authorList>
    </citation>
    <scope>NUCLEOTIDE SEQUENCE [LARGE SCALE GENOMIC DNA]</scope>
    <source>
        <strain evidence="2 3">DSM 16268</strain>
    </source>
</reference>
<comment type="similarity">
    <text evidence="1">Belongs to the ROK (NagC/XylR) family.</text>
</comment>
<dbReference type="InterPro" id="IPR043129">
    <property type="entry name" value="ATPase_NBD"/>
</dbReference>
<dbReference type="PANTHER" id="PTHR18964:SF149">
    <property type="entry name" value="BIFUNCTIONAL UDP-N-ACETYLGLUCOSAMINE 2-EPIMERASE_N-ACETYLMANNOSAMINE KINASE"/>
    <property type="match status" value="1"/>
</dbReference>
<gene>
    <name evidence="2" type="ORF">GGQ63_002019</name>
</gene>
<name>A0A7W9FLP2_9HYPH</name>
<dbReference type="InterPro" id="IPR000600">
    <property type="entry name" value="ROK"/>
</dbReference>
<dbReference type="Gene3D" id="3.30.420.40">
    <property type="match status" value="2"/>
</dbReference>
<dbReference type="PROSITE" id="PS01125">
    <property type="entry name" value="ROK"/>
    <property type="match status" value="1"/>
</dbReference>
<dbReference type="EMBL" id="JACHOO010000003">
    <property type="protein sequence ID" value="MBB5752965.1"/>
    <property type="molecule type" value="Genomic_DNA"/>
</dbReference>
<dbReference type="SUPFAM" id="SSF53067">
    <property type="entry name" value="Actin-like ATPase domain"/>
    <property type="match status" value="1"/>
</dbReference>
<keyword evidence="2" id="KW-0418">Kinase</keyword>
<dbReference type="PANTHER" id="PTHR18964">
    <property type="entry name" value="ROK (REPRESSOR, ORF, KINASE) FAMILY"/>
    <property type="match status" value="1"/>
</dbReference>
<accession>A0A7W9FLP2</accession>
<dbReference type="EC" id="2.7.1.59" evidence="2"/>
<dbReference type="InterPro" id="IPR049874">
    <property type="entry name" value="ROK_cs"/>
</dbReference>
<protein>
    <submittedName>
        <fullName evidence="2">N-acetylglucosamine kinase</fullName>
        <ecNumber evidence="2">2.7.1.59</ecNumber>
    </submittedName>
</protein>
<dbReference type="GO" id="GO:0045127">
    <property type="term" value="F:N-acetylglucosamine kinase activity"/>
    <property type="evidence" value="ECO:0007669"/>
    <property type="project" value="UniProtKB-EC"/>
</dbReference>